<feature type="transmembrane region" description="Helical" evidence="9">
    <location>
        <begin position="196"/>
        <end position="215"/>
    </location>
</feature>
<feature type="transmembrane region" description="Helical" evidence="9">
    <location>
        <begin position="292"/>
        <end position="314"/>
    </location>
</feature>
<evidence type="ECO:0000256" key="8">
    <source>
        <dbReference type="ARBA" id="ARBA00035655"/>
    </source>
</evidence>
<evidence type="ECO:0000256" key="4">
    <source>
        <dbReference type="ARBA" id="ARBA00022519"/>
    </source>
</evidence>
<dbReference type="PANTHER" id="PTHR30574:SF1">
    <property type="entry name" value="SULPHUR TRANSPORT DOMAIN-CONTAINING PROTEIN"/>
    <property type="match status" value="1"/>
</dbReference>
<keyword evidence="11" id="KW-1185">Reference proteome</keyword>
<feature type="transmembrane region" description="Helical" evidence="9">
    <location>
        <begin position="86"/>
        <end position="104"/>
    </location>
</feature>
<evidence type="ECO:0000256" key="9">
    <source>
        <dbReference type="SAM" id="Phobius"/>
    </source>
</evidence>
<evidence type="ECO:0000256" key="1">
    <source>
        <dbReference type="ARBA" id="ARBA00004429"/>
    </source>
</evidence>
<keyword evidence="5 9" id="KW-0812">Transmembrane</keyword>
<evidence type="ECO:0000256" key="3">
    <source>
        <dbReference type="ARBA" id="ARBA00022475"/>
    </source>
</evidence>
<feature type="transmembrane region" description="Helical" evidence="9">
    <location>
        <begin position="54"/>
        <end position="74"/>
    </location>
</feature>
<evidence type="ECO:0000313" key="10">
    <source>
        <dbReference type="EMBL" id="MDM5263957.1"/>
    </source>
</evidence>
<accession>A0ABT7QS95</accession>
<evidence type="ECO:0000256" key="2">
    <source>
        <dbReference type="ARBA" id="ARBA00022448"/>
    </source>
</evidence>
<keyword evidence="2" id="KW-0813">Transport</keyword>
<evidence type="ECO:0000313" key="11">
    <source>
        <dbReference type="Proteomes" id="UP001169066"/>
    </source>
</evidence>
<comment type="similarity">
    <text evidence="8">Belongs to the TsuA/YedE (TC 9.B.102) family.</text>
</comment>
<proteinExistence type="inferred from homology"/>
<comment type="caution">
    <text evidence="10">The sequence shown here is derived from an EMBL/GenBank/DDBJ whole genome shotgun (WGS) entry which is preliminary data.</text>
</comment>
<evidence type="ECO:0000256" key="5">
    <source>
        <dbReference type="ARBA" id="ARBA00022692"/>
    </source>
</evidence>
<feature type="transmembrane region" description="Helical" evidence="9">
    <location>
        <begin position="320"/>
        <end position="342"/>
    </location>
</feature>
<comment type="subcellular location">
    <subcellularLocation>
        <location evidence="1">Cell inner membrane</location>
        <topology evidence="1">Multi-pass membrane protein</topology>
    </subcellularLocation>
</comment>
<dbReference type="PANTHER" id="PTHR30574">
    <property type="entry name" value="INNER MEMBRANE PROTEIN YEDE"/>
    <property type="match status" value="1"/>
</dbReference>
<dbReference type="EMBL" id="JAQIBC010000003">
    <property type="protein sequence ID" value="MDM5263957.1"/>
    <property type="molecule type" value="Genomic_DNA"/>
</dbReference>
<feature type="transmembrane region" description="Helical" evidence="9">
    <location>
        <begin position="251"/>
        <end position="271"/>
    </location>
</feature>
<organism evidence="10 11">
    <name type="scientific">Sulfurovum xiamenensis</name>
    <dbReference type="NCBI Taxonomy" id="3019066"/>
    <lineage>
        <taxon>Bacteria</taxon>
        <taxon>Pseudomonadati</taxon>
        <taxon>Campylobacterota</taxon>
        <taxon>Epsilonproteobacteria</taxon>
        <taxon>Campylobacterales</taxon>
        <taxon>Sulfurovaceae</taxon>
        <taxon>Sulfurovum</taxon>
    </lineage>
</organism>
<dbReference type="InterPro" id="IPR007272">
    <property type="entry name" value="Sulf_transp_TsuA/YedE"/>
</dbReference>
<name>A0ABT7QS95_9BACT</name>
<gene>
    <name evidence="10" type="ORF">PF327_07070</name>
</gene>
<dbReference type="Proteomes" id="UP001169066">
    <property type="component" value="Unassembled WGS sequence"/>
</dbReference>
<reference evidence="10" key="1">
    <citation type="submission" date="2023-01" db="EMBL/GenBank/DDBJ databases">
        <title>Sulfurovum sp. XTW-4 genome assembly.</title>
        <authorList>
            <person name="Wang J."/>
        </authorList>
    </citation>
    <scope>NUCLEOTIDE SEQUENCE</scope>
    <source>
        <strain evidence="10">XTW-4</strain>
    </source>
</reference>
<evidence type="ECO:0000256" key="6">
    <source>
        <dbReference type="ARBA" id="ARBA00022989"/>
    </source>
</evidence>
<feature type="transmembrane region" description="Helical" evidence="9">
    <location>
        <begin position="167"/>
        <end position="184"/>
    </location>
</feature>
<feature type="transmembrane region" description="Helical" evidence="9">
    <location>
        <begin position="124"/>
        <end position="147"/>
    </location>
</feature>
<keyword evidence="4" id="KW-0997">Cell inner membrane</keyword>
<protein>
    <submittedName>
        <fullName evidence="10">YeeE/YedE family protein</fullName>
    </submittedName>
</protein>
<evidence type="ECO:0000256" key="7">
    <source>
        <dbReference type="ARBA" id="ARBA00023136"/>
    </source>
</evidence>
<keyword evidence="3" id="KW-1003">Cell membrane</keyword>
<dbReference type="Pfam" id="PF04143">
    <property type="entry name" value="Sulf_transp"/>
    <property type="match status" value="1"/>
</dbReference>
<feature type="transmembrane region" description="Helical" evidence="9">
    <location>
        <begin position="12"/>
        <end position="33"/>
    </location>
</feature>
<keyword evidence="6 9" id="KW-1133">Transmembrane helix</keyword>
<dbReference type="RefSeq" id="WP_289401883.1">
    <property type="nucleotide sequence ID" value="NZ_JAQIBC010000003.1"/>
</dbReference>
<sequence length="362" mass="39892">MFNAENYEIFEIVNIVALFMGITFGVIAQKTQFCFNGAIKDYILISSTKRGSSVITAMITAIIATNMLTLSYDIYLTETVWLREEINYFTIIIGGSLFGIGMMIADGCSSRHLVKFAQGDINSIVTLIFIAIFAYASTKGILNNLIYTLSTNETLLSLSSYVENGQANIYMVLLFLFFVWFYLTKSFKRISSLKDGILIGLLVAFGWYLTGVYAAETLEFDTRYVPFTSVTFVGPISKTLDFITHYKTNNLNFGICIVLGVLIGAFSMSRIDPKYNLGCASKIKVNKLKNSMIGGALMGVGGVLSIGCTVGQGLTGFSTLAFASIVAISSIFVSGSLMGLYLNKKNKLPMCFIFEWNDEKKK</sequence>
<keyword evidence="7 9" id="KW-0472">Membrane</keyword>